<dbReference type="OrthoDB" id="1046782at2759"/>
<sequence length="636" mass="69477">MFTTQRKRVIREAVWKPWRPGRSKEHENVLPSLQSIKHEQLSTRAEDIQFLEYWKYENLDIAQPGVNCFAGIIYDEHVSDWLHQQGPFSLRKPTPEHNVVGGIRILICEQRESDPLTFPISRDSYLRVEKHFHLSPATLPYFKNGGYSHHWRHVTTGGRNELVLITSFPANSPISGARLSLSHDLNTSITTAFLYGPHLLSAPPAGVTVSGAATAWCARPVPLIPQLRELLDACSTGALWTHPLLLPTLLLANTVDRTQAFCTHELAARIAAADEELRSTAKRGGVEAMMGEVGAVADEAVGVEGLCGWESRVAAWLGDVVERTEDLLLMREEWEGGESYGSSWEVREMVEQLQTAAESGVEEAKRLRAKAGWLVDTLNTSVVQTNNLLTAQLAATAARDGTSVKTIALLNTLFLPAIFVATLITTFACSTHATTTTSSDDDKNNPLLSKNLRTYWATTIPLTVLLLIFWLVWRHRATRVFQSDYASIQRGRDTINPTTTPRQPQKPSPSPSPSSTKLPPPPPTASSTRATTSGTSKERTRVAMTEVDVEDGRSVRERGYHRSARSHVSALLMPSSSHSHGTERPTSSMSTWPTGPSGVSAPQMMTGAGDGGMRGGEGEGAAAGGCGEVGLRGDER</sequence>
<keyword evidence="2" id="KW-1133">Transmembrane helix</keyword>
<evidence type="ECO:0000256" key="1">
    <source>
        <dbReference type="SAM" id="MobiDB-lite"/>
    </source>
</evidence>
<evidence type="ECO:0000313" key="3">
    <source>
        <dbReference type="EMBL" id="KAB2575473.1"/>
    </source>
</evidence>
<protein>
    <submittedName>
        <fullName evidence="3">Uncharacterized protein</fullName>
    </submittedName>
</protein>
<dbReference type="EMBL" id="VCHE01000032">
    <property type="protein sequence ID" value="KAB2575473.1"/>
    <property type="molecule type" value="Genomic_DNA"/>
</dbReference>
<feature type="non-terminal residue" evidence="3">
    <location>
        <position position="636"/>
    </location>
</feature>
<organism evidence="3 4">
    <name type="scientific">Lasiodiplodia theobromae</name>
    <dbReference type="NCBI Taxonomy" id="45133"/>
    <lineage>
        <taxon>Eukaryota</taxon>
        <taxon>Fungi</taxon>
        <taxon>Dikarya</taxon>
        <taxon>Ascomycota</taxon>
        <taxon>Pezizomycotina</taxon>
        <taxon>Dothideomycetes</taxon>
        <taxon>Dothideomycetes incertae sedis</taxon>
        <taxon>Botryosphaeriales</taxon>
        <taxon>Botryosphaeriaceae</taxon>
        <taxon>Lasiodiplodia</taxon>
    </lineage>
</organism>
<feature type="region of interest" description="Disordered" evidence="1">
    <location>
        <begin position="491"/>
        <end position="636"/>
    </location>
</feature>
<keyword evidence="2" id="KW-0812">Transmembrane</keyword>
<feature type="compositionally biased region" description="Gly residues" evidence="1">
    <location>
        <begin position="608"/>
        <end position="630"/>
    </location>
</feature>
<dbReference type="AlphaFoldDB" id="A0A5N5DC98"/>
<feature type="transmembrane region" description="Helical" evidence="2">
    <location>
        <begin position="413"/>
        <end position="434"/>
    </location>
</feature>
<evidence type="ECO:0000256" key="2">
    <source>
        <dbReference type="SAM" id="Phobius"/>
    </source>
</evidence>
<feature type="compositionally biased region" description="Basic and acidic residues" evidence="1">
    <location>
        <begin position="550"/>
        <end position="560"/>
    </location>
</feature>
<evidence type="ECO:0000313" key="4">
    <source>
        <dbReference type="Proteomes" id="UP000325902"/>
    </source>
</evidence>
<feature type="compositionally biased region" description="Polar residues" evidence="1">
    <location>
        <begin position="574"/>
        <end position="594"/>
    </location>
</feature>
<feature type="transmembrane region" description="Helical" evidence="2">
    <location>
        <begin position="454"/>
        <end position="473"/>
    </location>
</feature>
<proteinExistence type="predicted"/>
<keyword evidence="4" id="KW-1185">Reference proteome</keyword>
<reference evidence="3 4" key="1">
    <citation type="journal article" date="2019" name="Sci. Rep.">
        <title>A multi-omics analysis of the grapevine pathogen Lasiodiplodia theobromae reveals that temperature affects the expression of virulence- and pathogenicity-related genes.</title>
        <authorList>
            <person name="Felix C."/>
            <person name="Meneses R."/>
            <person name="Goncalves M.F.M."/>
            <person name="Tilleman L."/>
            <person name="Duarte A.S."/>
            <person name="Jorrin-Novo J.V."/>
            <person name="Van de Peer Y."/>
            <person name="Deforce D."/>
            <person name="Van Nieuwerburgh F."/>
            <person name="Esteves A.C."/>
            <person name="Alves A."/>
        </authorList>
    </citation>
    <scope>NUCLEOTIDE SEQUENCE [LARGE SCALE GENOMIC DNA]</scope>
    <source>
        <strain evidence="3 4">LA-SOL3</strain>
    </source>
</reference>
<dbReference type="Proteomes" id="UP000325902">
    <property type="component" value="Unassembled WGS sequence"/>
</dbReference>
<gene>
    <name evidence="3" type="ORF">DBV05_g5778</name>
</gene>
<comment type="caution">
    <text evidence="3">The sequence shown here is derived from an EMBL/GenBank/DDBJ whole genome shotgun (WGS) entry which is preliminary data.</text>
</comment>
<keyword evidence="2" id="KW-0472">Membrane</keyword>
<feature type="compositionally biased region" description="Low complexity" evidence="1">
    <location>
        <begin position="525"/>
        <end position="535"/>
    </location>
</feature>
<feature type="compositionally biased region" description="Pro residues" evidence="1">
    <location>
        <begin position="504"/>
        <end position="524"/>
    </location>
</feature>
<accession>A0A5N5DC98</accession>
<name>A0A5N5DC98_9PEZI</name>